<protein>
    <submittedName>
        <fullName evidence="2">MarR family transcriptional regulator</fullName>
    </submittedName>
</protein>
<reference evidence="2 3" key="1">
    <citation type="submission" date="2019-07" db="EMBL/GenBank/DDBJ databases">
        <title>Rhodococcus cavernicolus sp. nov., isolated from a cave.</title>
        <authorList>
            <person name="Lee S.D."/>
        </authorList>
    </citation>
    <scope>NUCLEOTIDE SEQUENCE [LARGE SCALE GENOMIC DNA]</scope>
    <source>
        <strain evidence="2 3">C1-24</strain>
    </source>
</reference>
<accession>A0A5A7S802</accession>
<dbReference type="EMBL" id="VLNY01000006">
    <property type="protein sequence ID" value="KAA0022288.1"/>
    <property type="molecule type" value="Genomic_DNA"/>
</dbReference>
<evidence type="ECO:0000313" key="2">
    <source>
        <dbReference type="EMBL" id="KAA0022288.1"/>
    </source>
</evidence>
<keyword evidence="3" id="KW-1185">Reference proteome</keyword>
<dbReference type="RefSeq" id="WP_149431049.1">
    <property type="nucleotide sequence ID" value="NZ_VLNY01000006.1"/>
</dbReference>
<dbReference type="Pfam" id="PF01047">
    <property type="entry name" value="MarR"/>
    <property type="match status" value="1"/>
</dbReference>
<dbReference type="Gene3D" id="1.10.10.10">
    <property type="entry name" value="Winged helix-like DNA-binding domain superfamily/Winged helix DNA-binding domain"/>
    <property type="match status" value="1"/>
</dbReference>
<evidence type="ECO:0000313" key="3">
    <source>
        <dbReference type="Proteomes" id="UP000322244"/>
    </source>
</evidence>
<feature type="domain" description="HTH marR-type" evidence="1">
    <location>
        <begin position="12"/>
        <end position="148"/>
    </location>
</feature>
<dbReference type="GO" id="GO:0003700">
    <property type="term" value="F:DNA-binding transcription factor activity"/>
    <property type="evidence" value="ECO:0007669"/>
    <property type="project" value="InterPro"/>
</dbReference>
<proteinExistence type="predicted"/>
<name>A0A5A7S802_9NOCA</name>
<dbReference type="InterPro" id="IPR036390">
    <property type="entry name" value="WH_DNA-bd_sf"/>
</dbReference>
<dbReference type="Proteomes" id="UP000322244">
    <property type="component" value="Unassembled WGS sequence"/>
</dbReference>
<gene>
    <name evidence="2" type="ORF">FOY51_15035</name>
</gene>
<dbReference type="InterPro" id="IPR036388">
    <property type="entry name" value="WH-like_DNA-bd_sf"/>
</dbReference>
<comment type="caution">
    <text evidence="2">The sequence shown here is derived from an EMBL/GenBank/DDBJ whole genome shotgun (WGS) entry which is preliminary data.</text>
</comment>
<dbReference type="PANTHER" id="PTHR39515:SF2">
    <property type="entry name" value="HTH-TYPE TRANSCRIPTIONAL REGULATOR RV0880"/>
    <property type="match status" value="1"/>
</dbReference>
<organism evidence="2 3">
    <name type="scientific">Antrihabitans cavernicola</name>
    <dbReference type="NCBI Taxonomy" id="2495913"/>
    <lineage>
        <taxon>Bacteria</taxon>
        <taxon>Bacillati</taxon>
        <taxon>Actinomycetota</taxon>
        <taxon>Actinomycetes</taxon>
        <taxon>Mycobacteriales</taxon>
        <taxon>Nocardiaceae</taxon>
        <taxon>Antrihabitans</taxon>
    </lineage>
</organism>
<dbReference type="PROSITE" id="PS50995">
    <property type="entry name" value="HTH_MARR_2"/>
    <property type="match status" value="1"/>
</dbReference>
<dbReference type="SUPFAM" id="SSF46785">
    <property type="entry name" value="Winged helix' DNA-binding domain"/>
    <property type="match status" value="1"/>
</dbReference>
<dbReference type="PANTHER" id="PTHR39515">
    <property type="entry name" value="CONSERVED PROTEIN"/>
    <property type="match status" value="1"/>
</dbReference>
<dbReference type="Gene3D" id="1.10.287.100">
    <property type="match status" value="1"/>
</dbReference>
<dbReference type="AlphaFoldDB" id="A0A5A7S802"/>
<dbReference type="InterPro" id="IPR000835">
    <property type="entry name" value="HTH_MarR-typ"/>
</dbReference>
<dbReference type="InterPro" id="IPR052526">
    <property type="entry name" value="HTH-type_Bedaq_tolerance"/>
</dbReference>
<dbReference type="SMART" id="SM00347">
    <property type="entry name" value="HTH_MARR"/>
    <property type="match status" value="1"/>
</dbReference>
<evidence type="ECO:0000259" key="1">
    <source>
        <dbReference type="PROSITE" id="PS50995"/>
    </source>
</evidence>
<dbReference type="OrthoDB" id="3215377at2"/>
<sequence length="149" mass="16965">MATTKDGISASASLAARDLRVAISRIRRRIKRVYDTRDLTPSQLSVLSRLTQEQNVSASDLAAAEQVRPQSMAAILSSLAERDMIERRPDPNDGRKQLISLSETGREHIRVSRRARDEWLTRSMQDLYTEDERRTINDALTLLERLTDT</sequence>